<dbReference type="AlphaFoldDB" id="A0A6N6MGX9"/>
<dbReference type="CDD" id="cd17266">
    <property type="entry name" value="RMtype1_S_Sau1132ORF3780P-TRD2-CR2_like"/>
    <property type="match status" value="1"/>
</dbReference>
<evidence type="ECO:0000256" key="2">
    <source>
        <dbReference type="ARBA" id="ARBA00022747"/>
    </source>
</evidence>
<evidence type="ECO:0000313" key="7">
    <source>
        <dbReference type="Proteomes" id="UP000441333"/>
    </source>
</evidence>
<feature type="domain" description="Type I restriction modification DNA specificity" evidence="5">
    <location>
        <begin position="182"/>
        <end position="334"/>
    </location>
</feature>
<dbReference type="GO" id="GO:0003677">
    <property type="term" value="F:DNA binding"/>
    <property type="evidence" value="ECO:0007669"/>
    <property type="project" value="UniProtKB-KW"/>
</dbReference>
<evidence type="ECO:0000256" key="1">
    <source>
        <dbReference type="ARBA" id="ARBA00010923"/>
    </source>
</evidence>
<evidence type="ECO:0000259" key="5">
    <source>
        <dbReference type="Pfam" id="PF01420"/>
    </source>
</evidence>
<keyword evidence="3" id="KW-0238">DNA-binding</keyword>
<proteinExistence type="inferred from homology"/>
<dbReference type="InterPro" id="IPR000055">
    <property type="entry name" value="Restrct_endonuc_typeI_TRD"/>
</dbReference>
<dbReference type="Pfam" id="PF01420">
    <property type="entry name" value="Methylase_S"/>
    <property type="match status" value="2"/>
</dbReference>
<keyword evidence="7" id="KW-1185">Reference proteome</keyword>
<dbReference type="InterPro" id="IPR052021">
    <property type="entry name" value="Type-I_RS_S_subunit"/>
</dbReference>
<comment type="caution">
    <text evidence="6">The sequence shown here is derived from an EMBL/GenBank/DDBJ whole genome shotgun (WGS) entry which is preliminary data.</text>
</comment>
<dbReference type="Gene3D" id="3.90.220.20">
    <property type="entry name" value="DNA methylase specificity domains"/>
    <property type="match status" value="2"/>
</dbReference>
<name>A0A6N6MGX9_9FLAO</name>
<dbReference type="PANTHER" id="PTHR30408">
    <property type="entry name" value="TYPE-1 RESTRICTION ENZYME ECOKI SPECIFICITY PROTEIN"/>
    <property type="match status" value="1"/>
</dbReference>
<dbReference type="InterPro" id="IPR044946">
    <property type="entry name" value="Restrct_endonuc_typeI_TRD_sf"/>
</dbReference>
<gene>
    <name evidence="6" type="ORF">F6U93_05115</name>
</gene>
<sequence>MSSVNKIPNGWIETTLGLIMEISSGKTRPKIEGGIPIYGGNGIMGYGNKGNQEKASIIVGRVGAYCGAVYLEKKPFWLSDNALGVLNNLDSDLMFLYYKLISMKLNNHAIGGAQPLVTQTLLKELEILIPKSIEEQKVIANILTAFDDKIENLEAQNLTLEQTAQTIFKEWFGKYQVGDELPEGWRVGKIEDLLEIKYGKDHKHLKAGRVPLYGSGGIMRYVEKPLYDKDSILIPRKGTLSNLFYLSQPFWSVDTMFYSKIKRSFFGRFTFLFLKSIDLSLMDVGSAVPSLTTQVLNQIPVIIPKDEIAIKFNKIVSTFYEKSETNNFQIQTLKQTRDTLLPKLMSGQVRVKM</sequence>
<dbReference type="CDD" id="cd17288">
    <property type="entry name" value="RMtype1_S_LlaAI06ORF1089P_TRD1-CR1_like"/>
    <property type="match status" value="1"/>
</dbReference>
<organism evidence="6 7">
    <name type="scientific">Pseudotamlana haliotis</name>
    <dbReference type="NCBI Taxonomy" id="2614804"/>
    <lineage>
        <taxon>Bacteria</taxon>
        <taxon>Pseudomonadati</taxon>
        <taxon>Bacteroidota</taxon>
        <taxon>Flavobacteriia</taxon>
        <taxon>Flavobacteriales</taxon>
        <taxon>Flavobacteriaceae</taxon>
        <taxon>Pseudotamlana</taxon>
    </lineage>
</organism>
<reference evidence="6 7" key="1">
    <citation type="submission" date="2019-09" db="EMBL/GenBank/DDBJ databases">
        <authorList>
            <person name="Cao W.R."/>
        </authorList>
    </citation>
    <scope>NUCLEOTIDE SEQUENCE [LARGE SCALE GENOMIC DNA]</scope>
    <source>
        <strain evidence="6 7">B1N29</strain>
    </source>
</reference>
<dbReference type="GO" id="GO:0009307">
    <property type="term" value="P:DNA restriction-modification system"/>
    <property type="evidence" value="ECO:0007669"/>
    <property type="project" value="UniProtKB-KW"/>
</dbReference>
<dbReference type="RefSeq" id="WP_150937489.1">
    <property type="nucleotide sequence ID" value="NZ_WAAT01000028.1"/>
</dbReference>
<dbReference type="EMBL" id="WAAT01000028">
    <property type="protein sequence ID" value="KAB1069134.1"/>
    <property type="molecule type" value="Genomic_DNA"/>
</dbReference>
<dbReference type="Gene3D" id="1.10.287.1120">
    <property type="entry name" value="Bipartite methylase S protein"/>
    <property type="match status" value="1"/>
</dbReference>
<evidence type="ECO:0000256" key="3">
    <source>
        <dbReference type="ARBA" id="ARBA00023125"/>
    </source>
</evidence>
<keyword evidence="4" id="KW-0175">Coiled coil</keyword>
<feature type="coiled-coil region" evidence="4">
    <location>
        <begin position="143"/>
        <end position="170"/>
    </location>
</feature>
<protein>
    <recommendedName>
        <fullName evidence="5">Type I restriction modification DNA specificity domain-containing protein</fullName>
    </recommendedName>
</protein>
<evidence type="ECO:0000256" key="4">
    <source>
        <dbReference type="SAM" id="Coils"/>
    </source>
</evidence>
<dbReference type="Proteomes" id="UP000441333">
    <property type="component" value="Unassembled WGS sequence"/>
</dbReference>
<dbReference type="SUPFAM" id="SSF116734">
    <property type="entry name" value="DNA methylase specificity domain"/>
    <property type="match status" value="2"/>
</dbReference>
<evidence type="ECO:0000313" key="6">
    <source>
        <dbReference type="EMBL" id="KAB1069134.1"/>
    </source>
</evidence>
<feature type="domain" description="Type I restriction modification DNA specificity" evidence="5">
    <location>
        <begin position="8"/>
        <end position="161"/>
    </location>
</feature>
<keyword evidence="2" id="KW-0680">Restriction system</keyword>
<comment type="similarity">
    <text evidence="1">Belongs to the type-I restriction system S methylase family.</text>
</comment>
<accession>A0A6N6MGX9</accession>
<dbReference type="PANTHER" id="PTHR30408:SF13">
    <property type="entry name" value="TYPE I RESTRICTION ENZYME HINDI SPECIFICITY SUBUNIT"/>
    <property type="match status" value="1"/>
</dbReference>